<comment type="caution">
    <text evidence="1">The sequence shown here is derived from an EMBL/GenBank/DDBJ whole genome shotgun (WGS) entry which is preliminary data.</text>
</comment>
<organism evidence="1 2">
    <name type="scientific">Ambispora leptoticha</name>
    <dbReference type="NCBI Taxonomy" id="144679"/>
    <lineage>
        <taxon>Eukaryota</taxon>
        <taxon>Fungi</taxon>
        <taxon>Fungi incertae sedis</taxon>
        <taxon>Mucoromycota</taxon>
        <taxon>Glomeromycotina</taxon>
        <taxon>Glomeromycetes</taxon>
        <taxon>Archaeosporales</taxon>
        <taxon>Ambisporaceae</taxon>
        <taxon>Ambispora</taxon>
    </lineage>
</organism>
<name>A0A9N9G286_9GLOM</name>
<proteinExistence type="predicted"/>
<protein>
    <submittedName>
        <fullName evidence="1">3870_t:CDS:1</fullName>
    </submittedName>
</protein>
<gene>
    <name evidence="1" type="ORF">ALEPTO_LOCUS7055</name>
</gene>
<evidence type="ECO:0000313" key="2">
    <source>
        <dbReference type="Proteomes" id="UP000789508"/>
    </source>
</evidence>
<accession>A0A9N9G286</accession>
<dbReference type="Proteomes" id="UP000789508">
    <property type="component" value="Unassembled WGS sequence"/>
</dbReference>
<dbReference type="EMBL" id="CAJVPS010002795">
    <property type="protein sequence ID" value="CAG8576488.1"/>
    <property type="molecule type" value="Genomic_DNA"/>
</dbReference>
<dbReference type="AlphaFoldDB" id="A0A9N9G286"/>
<sequence>MRSRRVPFTEEGTIFDQYSLELDGYFQEAINHRLDEFNRIDNPKQLNWRVITDGYKSWQFSGNQMDLTQQCFKKQDTKEDYFNNVDNAPPAYN</sequence>
<keyword evidence="2" id="KW-1185">Reference proteome</keyword>
<reference evidence="1" key="1">
    <citation type="submission" date="2021-06" db="EMBL/GenBank/DDBJ databases">
        <authorList>
            <person name="Kallberg Y."/>
            <person name="Tangrot J."/>
            <person name="Rosling A."/>
        </authorList>
    </citation>
    <scope>NUCLEOTIDE SEQUENCE</scope>
    <source>
        <strain evidence="1">FL130A</strain>
    </source>
</reference>
<evidence type="ECO:0000313" key="1">
    <source>
        <dbReference type="EMBL" id="CAG8576488.1"/>
    </source>
</evidence>